<evidence type="ECO:0000313" key="2">
    <source>
        <dbReference type="EMBL" id="SMB87856.1"/>
    </source>
</evidence>
<dbReference type="InterPro" id="IPR027417">
    <property type="entry name" value="P-loop_NTPase"/>
</dbReference>
<name>A0A1W1V3J8_PEPAS</name>
<dbReference type="AlphaFoldDB" id="A0A1W1V3J8"/>
<dbReference type="Gene3D" id="3.40.50.300">
    <property type="entry name" value="P-loop containing nucleotide triphosphate hydrolases"/>
    <property type="match status" value="1"/>
</dbReference>
<organism evidence="2 3">
    <name type="scientific">Peptoniphilus asaccharolyticus DSM 20463</name>
    <dbReference type="NCBI Taxonomy" id="573058"/>
    <lineage>
        <taxon>Bacteria</taxon>
        <taxon>Bacillati</taxon>
        <taxon>Bacillota</taxon>
        <taxon>Tissierellia</taxon>
        <taxon>Tissierellales</taxon>
        <taxon>Peptoniphilaceae</taxon>
        <taxon>Peptoniphilus</taxon>
    </lineage>
</organism>
<feature type="domain" description="Chromosomal replication initiator protein DnaA ATPAse" evidence="1">
    <location>
        <begin position="179"/>
        <end position="303"/>
    </location>
</feature>
<keyword evidence="3" id="KW-1185">Reference proteome</keyword>
<protein>
    <submittedName>
        <fullName evidence="2">DNA replication protein DnaC</fullName>
    </submittedName>
</protein>
<dbReference type="EMBL" id="FWWR01000009">
    <property type="protein sequence ID" value="SMB87856.1"/>
    <property type="molecule type" value="Genomic_DNA"/>
</dbReference>
<dbReference type="RefSeq" id="WP_084230828.1">
    <property type="nucleotide sequence ID" value="NZ_FWWR01000009.1"/>
</dbReference>
<sequence>MDVFKKIEIEYQQIRDKNQRENERRIKKIYREIPEIEEVDRYITQIGIRGSREQLLNPSSESLIKLNEEIYSLKQEKERLLMKNGYTSDYLEIQHDCTLCNDTGKIEDGSRCTCFKNKISQELYYASNINYALTKENFTNFDINVFSDRPFEDEQLSPRENINEILNVSRRFIDTFHKDNDFNMLFYGSTGQGKTFMLNCIAKELLDKNVNVIYQTAFNILDIVENKRFRHSEMAQMKYDMLFDAELLIIDDLGIEMINSFSTSEIFNIVNTRLISAKKTLISTNLSPKELSGTYTDRVFSRVFQKFVPLKFYGEDLRLR</sequence>
<dbReference type="GO" id="GO:0006260">
    <property type="term" value="P:DNA replication"/>
    <property type="evidence" value="ECO:0007669"/>
    <property type="project" value="TreeGrafter"/>
</dbReference>
<proteinExistence type="predicted"/>
<dbReference type="STRING" id="573058.SAMN00017477_1269"/>
<dbReference type="PANTHER" id="PTHR30050:SF4">
    <property type="entry name" value="ATP-BINDING PROTEIN RV3427C IN INSERTION SEQUENCE-RELATED"/>
    <property type="match status" value="1"/>
</dbReference>
<evidence type="ECO:0000313" key="3">
    <source>
        <dbReference type="Proteomes" id="UP000192368"/>
    </source>
</evidence>
<dbReference type="OrthoDB" id="9776217at2"/>
<dbReference type="CDD" id="cd00009">
    <property type="entry name" value="AAA"/>
    <property type="match status" value="1"/>
</dbReference>
<accession>A0A1W1V3J8</accession>
<reference evidence="3" key="1">
    <citation type="submission" date="2017-04" db="EMBL/GenBank/DDBJ databases">
        <authorList>
            <person name="Varghese N."/>
            <person name="Submissions S."/>
        </authorList>
    </citation>
    <scope>NUCLEOTIDE SEQUENCE [LARGE SCALE GENOMIC DNA]</scope>
    <source>
        <strain evidence="3">DSM 20463</strain>
    </source>
</reference>
<dbReference type="Proteomes" id="UP000192368">
    <property type="component" value="Unassembled WGS sequence"/>
</dbReference>
<dbReference type="SUPFAM" id="SSF52540">
    <property type="entry name" value="P-loop containing nucleoside triphosphate hydrolases"/>
    <property type="match status" value="1"/>
</dbReference>
<evidence type="ECO:0000259" key="1">
    <source>
        <dbReference type="Pfam" id="PF00308"/>
    </source>
</evidence>
<dbReference type="InterPro" id="IPR013317">
    <property type="entry name" value="DnaA_dom"/>
</dbReference>
<dbReference type="Pfam" id="PF00308">
    <property type="entry name" value="Bac_DnaA"/>
    <property type="match status" value="1"/>
</dbReference>
<dbReference type="PANTHER" id="PTHR30050">
    <property type="entry name" value="CHROMOSOMAL REPLICATION INITIATOR PROTEIN DNAA"/>
    <property type="match status" value="1"/>
</dbReference>
<dbReference type="NCBIfam" id="NF005304">
    <property type="entry name" value="PRK06835.1"/>
    <property type="match status" value="1"/>
</dbReference>
<gene>
    <name evidence="2" type="ORF">SAMN00017477_1269</name>
</gene>